<evidence type="ECO:0000313" key="2">
    <source>
        <dbReference type="Proteomes" id="UP001144978"/>
    </source>
</evidence>
<organism evidence="1 2">
    <name type="scientific">Trametes sanguinea</name>
    <dbReference type="NCBI Taxonomy" id="158606"/>
    <lineage>
        <taxon>Eukaryota</taxon>
        <taxon>Fungi</taxon>
        <taxon>Dikarya</taxon>
        <taxon>Basidiomycota</taxon>
        <taxon>Agaricomycotina</taxon>
        <taxon>Agaricomycetes</taxon>
        <taxon>Polyporales</taxon>
        <taxon>Polyporaceae</taxon>
        <taxon>Trametes</taxon>
    </lineage>
</organism>
<protein>
    <submittedName>
        <fullName evidence="1">Uncharacterized protein</fullName>
    </submittedName>
</protein>
<sequence>MGRGPPSQFSLAPGGAEDDGNGPDASVDGSVDNSGGDPAAASDDGDGPDASVDGSVDNSGDDPADFADGPDDSDGAGPGDEGFGAPNTNANVAAPS</sequence>
<reference evidence="1" key="1">
    <citation type="submission" date="2022-08" db="EMBL/GenBank/DDBJ databases">
        <title>Genome Sequence of Pycnoporus sanguineus.</title>
        <authorList>
            <person name="Buettner E."/>
        </authorList>
    </citation>
    <scope>NUCLEOTIDE SEQUENCE</scope>
    <source>
        <strain evidence="1">CG-C14</strain>
    </source>
</reference>
<dbReference type="EMBL" id="JANSHE010001645">
    <property type="protein sequence ID" value="KAJ3001712.1"/>
    <property type="molecule type" value="Genomic_DNA"/>
</dbReference>
<accession>A0ACC1PSS9</accession>
<dbReference type="Proteomes" id="UP001144978">
    <property type="component" value="Unassembled WGS sequence"/>
</dbReference>
<evidence type="ECO:0000313" key="1">
    <source>
        <dbReference type="EMBL" id="KAJ3001712.1"/>
    </source>
</evidence>
<keyword evidence="2" id="KW-1185">Reference proteome</keyword>
<proteinExistence type="predicted"/>
<comment type="caution">
    <text evidence="1">The sequence shown here is derived from an EMBL/GenBank/DDBJ whole genome shotgun (WGS) entry which is preliminary data.</text>
</comment>
<gene>
    <name evidence="1" type="ORF">NUW54_g6256</name>
</gene>
<name>A0ACC1PSS9_9APHY</name>